<evidence type="ECO:0000256" key="1">
    <source>
        <dbReference type="ARBA" id="ARBA00004141"/>
    </source>
</evidence>
<feature type="compositionally biased region" description="Basic and acidic residues" evidence="5">
    <location>
        <begin position="1069"/>
        <end position="1082"/>
    </location>
</feature>
<keyword evidence="2" id="KW-0812">Transmembrane</keyword>
<evidence type="ECO:0000256" key="3">
    <source>
        <dbReference type="ARBA" id="ARBA00022989"/>
    </source>
</evidence>
<feature type="region of interest" description="Disordered" evidence="5">
    <location>
        <begin position="963"/>
        <end position="986"/>
    </location>
</feature>
<comment type="subcellular location">
    <subcellularLocation>
        <location evidence="1">Membrane</location>
        <topology evidence="1">Multi-pass membrane protein</topology>
    </subcellularLocation>
</comment>
<keyword evidence="9" id="KW-1185">Reference proteome</keyword>
<feature type="domain" description="PML C-terminal" evidence="7">
    <location>
        <begin position="627"/>
        <end position="687"/>
    </location>
</feature>
<dbReference type="InterPro" id="IPR018499">
    <property type="entry name" value="Tetraspanin/Peripherin"/>
</dbReference>
<evidence type="ECO:0000313" key="8">
    <source>
        <dbReference type="EMBL" id="CAC5423220.1"/>
    </source>
</evidence>
<evidence type="ECO:0000313" key="9">
    <source>
        <dbReference type="Proteomes" id="UP000507470"/>
    </source>
</evidence>
<sequence>MADDKYSHRVRGKMASTGRSKKADRMRQMNRKETLRGEDNDYGAVLGEGPVSVNAIDLQVGKNVELGPFKPWFQGRRVVELDVLARSMNCEKCNSWLRLSDIKDEVIYGMASFLYISCSSSACQHISLVPTGKKSKGKGFDINYKVCLAMINAGMGPSHVNNSLTGCNIPPVDASTLRKKQKELAPVIIEAAEASCKEAQREELECSESSELEGSFDAGWQKRGSGWSYNSHTGHASLIGVNTGKVVEFDVRTRNCSICLDHIGKNEPKPPHECNVNWTDKISYSLVFLKCKQTWLNTLRRSSVIFVKRNATYGMKIKQRYEPDMACSMIQRLAEDGYTVGTLHADNDATTQSRLPRSIIKKDDKTYVKKNLSKRLYGLSKNYTQLKSAKVIPYIVRCFMYAISRHQNCKQSMKAELANRVPHIFGHHEQCSPTWCTYVKDPTKFRFKHLPNGKALSGDKLKEELDKLAQSYIERADRLLNLGSTQSNESFNNSVASFASKNRYALHYFRISFAISATVNKKSLLSPGHLTILHGIRKDRRRKLIRKTQSTTNFKRKRLTIKKLKDNQRESVKEGDTYGGEIEVQEHIDAETIPSKMKFEGEESVVVFDLETTEKDVFLFNAALLTDSYIPLIRASHVTKLTARRLPHSGLCLKHLHLAFNRDSENGLKSILLEHVFNAKTVTSFTKYFTCTEELLVIDINQDMKFQLKLLQDGYYFNNNSLEKITRYWNHMLMTTVTVILANQEYSVILSIEKSKKTILFNKILKGIKSILLSTWRRSKVASSSIGSILINSKLEEKLQYEIKRYQYSNASAQYSSFYSKNWNTLFIKAKCCGVGASNVLSFRGSNWFVSSSNQHIPVQCCKSQTILYPYGSLTDDDCTKFLLPDSYHKQGCDAAIENQLQKYSIPFMVFTSIIIVAEICLMVQNAQSLIPSRKISNIEQQLVGTDRTIEISCATTSKSDRKHSNEIVRYTGQTSYTEKESSVNKNESLNMTNISSEENVSHFKALQPTASLGNDTDSNQENMREQDQKINEDKNEATNVNSDNEQDDAADSKGIPDDGNQNALGEEMELRKNKKETKILDDNSTSLSVDD</sequence>
<dbReference type="Pfam" id="PF00335">
    <property type="entry name" value="Tetraspanin"/>
    <property type="match status" value="1"/>
</dbReference>
<dbReference type="InterPro" id="IPR049012">
    <property type="entry name" value="Mutator_transp_dom"/>
</dbReference>
<dbReference type="InterPro" id="IPR057617">
    <property type="entry name" value="PML_C"/>
</dbReference>
<feature type="compositionally biased region" description="Basic and acidic residues" evidence="5">
    <location>
        <begin position="1023"/>
        <end position="1037"/>
    </location>
</feature>
<dbReference type="Pfam" id="PF20700">
    <property type="entry name" value="Mutator"/>
    <property type="match status" value="2"/>
</dbReference>
<protein>
    <submittedName>
        <fullName evidence="8">Uncharacterized protein</fullName>
    </submittedName>
</protein>
<feature type="region of interest" description="Disordered" evidence="5">
    <location>
        <begin position="1010"/>
        <end position="1092"/>
    </location>
</feature>
<evidence type="ECO:0000259" key="6">
    <source>
        <dbReference type="Pfam" id="PF20700"/>
    </source>
</evidence>
<accession>A0A6J8ERV9</accession>
<feature type="domain" description="Mutator-like transposase" evidence="6">
    <location>
        <begin position="75"/>
        <end position="282"/>
    </location>
</feature>
<evidence type="ECO:0000256" key="2">
    <source>
        <dbReference type="ARBA" id="ARBA00022692"/>
    </source>
</evidence>
<evidence type="ECO:0000256" key="5">
    <source>
        <dbReference type="SAM" id="MobiDB-lite"/>
    </source>
</evidence>
<dbReference type="Proteomes" id="UP000507470">
    <property type="component" value="Unassembled WGS sequence"/>
</dbReference>
<feature type="compositionally biased region" description="Polar residues" evidence="5">
    <location>
        <begin position="1083"/>
        <end position="1092"/>
    </location>
</feature>
<evidence type="ECO:0000256" key="4">
    <source>
        <dbReference type="ARBA" id="ARBA00023136"/>
    </source>
</evidence>
<evidence type="ECO:0000259" key="7">
    <source>
        <dbReference type="Pfam" id="PF25244"/>
    </source>
</evidence>
<feature type="domain" description="Mutator-like transposase" evidence="6">
    <location>
        <begin position="320"/>
        <end position="436"/>
    </location>
</feature>
<feature type="compositionally biased region" description="Polar residues" evidence="5">
    <location>
        <begin position="1010"/>
        <end position="1022"/>
    </location>
</feature>
<organism evidence="8 9">
    <name type="scientific">Mytilus coruscus</name>
    <name type="common">Sea mussel</name>
    <dbReference type="NCBI Taxonomy" id="42192"/>
    <lineage>
        <taxon>Eukaryota</taxon>
        <taxon>Metazoa</taxon>
        <taxon>Spiralia</taxon>
        <taxon>Lophotrochozoa</taxon>
        <taxon>Mollusca</taxon>
        <taxon>Bivalvia</taxon>
        <taxon>Autobranchia</taxon>
        <taxon>Pteriomorphia</taxon>
        <taxon>Mytilida</taxon>
        <taxon>Mytiloidea</taxon>
        <taxon>Mytilidae</taxon>
        <taxon>Mytilinae</taxon>
        <taxon>Mytilus</taxon>
    </lineage>
</organism>
<keyword evidence="3" id="KW-1133">Transmembrane helix</keyword>
<reference evidence="8 9" key="1">
    <citation type="submission" date="2020-06" db="EMBL/GenBank/DDBJ databases">
        <authorList>
            <person name="Li R."/>
            <person name="Bekaert M."/>
        </authorList>
    </citation>
    <scope>NUCLEOTIDE SEQUENCE [LARGE SCALE GENOMIC DNA]</scope>
    <source>
        <strain evidence="9">wild</strain>
    </source>
</reference>
<keyword evidence="4" id="KW-0472">Membrane</keyword>
<name>A0A6J8ERV9_MYTCO</name>
<feature type="region of interest" description="Disordered" evidence="5">
    <location>
        <begin position="1"/>
        <end position="34"/>
    </location>
</feature>
<proteinExistence type="predicted"/>
<feature type="compositionally biased region" description="Basic and acidic residues" evidence="5">
    <location>
        <begin position="21"/>
        <end position="34"/>
    </location>
</feature>
<dbReference type="GO" id="GO:0016020">
    <property type="term" value="C:membrane"/>
    <property type="evidence" value="ECO:0007669"/>
    <property type="project" value="UniProtKB-SubCell"/>
</dbReference>
<dbReference type="EMBL" id="CACVKT020009753">
    <property type="protein sequence ID" value="CAC5423220.1"/>
    <property type="molecule type" value="Genomic_DNA"/>
</dbReference>
<gene>
    <name evidence="8" type="ORF">MCOR_55209</name>
</gene>
<dbReference type="AlphaFoldDB" id="A0A6J8ERV9"/>
<dbReference type="Pfam" id="PF25244">
    <property type="entry name" value="PML_C"/>
    <property type="match status" value="1"/>
</dbReference>
<dbReference type="OrthoDB" id="6072757at2759"/>